<feature type="region of interest" description="Disordered" evidence="1">
    <location>
        <begin position="363"/>
        <end position="445"/>
    </location>
</feature>
<dbReference type="Pfam" id="PF00350">
    <property type="entry name" value="Dynamin_N"/>
    <property type="match status" value="1"/>
</dbReference>
<evidence type="ECO:0000313" key="4">
    <source>
        <dbReference type="Proteomes" id="UP000777935"/>
    </source>
</evidence>
<organism evidence="3 4">
    <name type="scientific">Parasulfitobacter algicola</name>
    <dbReference type="NCBI Taxonomy" id="2614809"/>
    <lineage>
        <taxon>Bacteria</taxon>
        <taxon>Pseudomonadati</taxon>
        <taxon>Pseudomonadota</taxon>
        <taxon>Alphaproteobacteria</taxon>
        <taxon>Rhodobacterales</taxon>
        <taxon>Roseobacteraceae</taxon>
        <taxon>Parasulfitobacter</taxon>
    </lineage>
</organism>
<dbReference type="Gene3D" id="3.40.50.300">
    <property type="entry name" value="P-loop containing nucleotide triphosphate hydrolases"/>
    <property type="match status" value="1"/>
</dbReference>
<feature type="region of interest" description="Disordered" evidence="1">
    <location>
        <begin position="596"/>
        <end position="630"/>
    </location>
</feature>
<feature type="region of interest" description="Disordered" evidence="1">
    <location>
        <begin position="263"/>
        <end position="310"/>
    </location>
</feature>
<dbReference type="InterPro" id="IPR027417">
    <property type="entry name" value="P-loop_NTPase"/>
</dbReference>
<reference evidence="3 4" key="1">
    <citation type="submission" date="2020-06" db="EMBL/GenBank/DDBJ databases">
        <title>Sulfitobacter algicola sp. nov., isolated from green algae.</title>
        <authorList>
            <person name="Wang C."/>
        </authorList>
    </citation>
    <scope>NUCLEOTIDE SEQUENCE [LARGE SCALE GENOMIC DNA]</scope>
    <source>
        <strain evidence="3 4">1151</strain>
    </source>
</reference>
<feature type="compositionally biased region" description="Basic and acidic residues" evidence="1">
    <location>
        <begin position="297"/>
        <end position="310"/>
    </location>
</feature>
<dbReference type="EMBL" id="JABUFE010000016">
    <property type="protein sequence ID" value="NSX56690.1"/>
    <property type="molecule type" value="Genomic_DNA"/>
</dbReference>
<evidence type="ECO:0000313" key="3">
    <source>
        <dbReference type="EMBL" id="NSX56690.1"/>
    </source>
</evidence>
<evidence type="ECO:0000259" key="2">
    <source>
        <dbReference type="Pfam" id="PF00350"/>
    </source>
</evidence>
<accession>A0ABX2IWH8</accession>
<dbReference type="InterPro" id="IPR045063">
    <property type="entry name" value="Dynamin_N"/>
</dbReference>
<keyword evidence="4" id="KW-1185">Reference proteome</keyword>
<dbReference type="SUPFAM" id="SSF52540">
    <property type="entry name" value="P-loop containing nucleoside triphosphate hydrolases"/>
    <property type="match status" value="1"/>
</dbReference>
<feature type="domain" description="Dynamin N-terminal" evidence="2">
    <location>
        <begin position="29"/>
        <end position="175"/>
    </location>
</feature>
<gene>
    <name evidence="3" type="ORF">HRQ87_18055</name>
</gene>
<comment type="caution">
    <text evidence="3">The sequence shown here is derived from an EMBL/GenBank/DDBJ whole genome shotgun (WGS) entry which is preliminary data.</text>
</comment>
<dbReference type="PANTHER" id="PTHR43681:SF1">
    <property type="entry name" value="SARCALUMENIN"/>
    <property type="match status" value="1"/>
</dbReference>
<dbReference type="InterPro" id="IPR051943">
    <property type="entry name" value="TRAFAC_Dynamin-like_GTPase"/>
</dbReference>
<dbReference type="Proteomes" id="UP000777935">
    <property type="component" value="Unassembled WGS sequence"/>
</dbReference>
<name>A0ABX2IWH8_9RHOB</name>
<feature type="compositionally biased region" description="Polar residues" evidence="1">
    <location>
        <begin position="390"/>
        <end position="411"/>
    </location>
</feature>
<dbReference type="RefSeq" id="WP_174139843.1">
    <property type="nucleotide sequence ID" value="NZ_JABUFE010000016.1"/>
</dbReference>
<dbReference type="PANTHER" id="PTHR43681">
    <property type="entry name" value="TRANSMEMBRANE GTPASE FZO"/>
    <property type="match status" value="1"/>
</dbReference>
<sequence length="630" mass="69491">MTGSNSTIRTVSAAQMERLARWAEKKPAIALMGEFSAGKSTLLNLLIGKSVLPTQITATQLPPIWMRYGEGEPYRMDIYGNRRSVDLNDISTIPVKKTRFIRVYSKAEFLKRCDLIDTPGISDPNIPAEVWMHAVGYANAILWCTHATQAWRESERSAWVSLPDRLKDKSLLLVTRSDKLATDIDRQKVDARLEREAAPLFRSRHFMSLLEAIHARDTGDTGDAWRQSGGKEFMAALDGVITDITAERGNMLFRYKSNGSNVQNFPGVVQPNRPVRDSGSRVPSFAPVRPARPIGKSPEERRERLPAAEADNIREQLGIEEKIEQPQQPDIATVPTITPVQNDIPEDVPAPKSSLNALRDAFSAPQPEPEIVPEQADDIREELGDDVASSDIQSENNIPSITPRNTFSFLQPDSEPEDQIGATETTDEEVIEETSAPEPEIQPEPVAPVSSFQYMDAPAADEMKEEPIAEVAAFNHPVTDDADDFRPDESLADELISNAEELSVADSSSVIEEFASPDISTPTSVEDTEAVEEYIEEEVAEHPLAVEPDVLEETEKYEVAEEDEQIPSEVWAEIVARGNIETVPQVLAAIQELLDRVDPEIPDTGSNTTPEGDEASKDGAPLPGGWSRLA</sequence>
<proteinExistence type="predicted"/>
<protein>
    <submittedName>
        <fullName evidence="3">Dynamin family protein</fullName>
    </submittedName>
</protein>
<evidence type="ECO:0000256" key="1">
    <source>
        <dbReference type="SAM" id="MobiDB-lite"/>
    </source>
</evidence>